<feature type="modified residue" description="N6-(pyridoxal phosphate)lysine" evidence="2">
    <location>
        <position position="185"/>
    </location>
</feature>
<dbReference type="PIRSF" id="PIRSF000390">
    <property type="entry name" value="PLP_StrS"/>
    <property type="match status" value="1"/>
</dbReference>
<dbReference type="PANTHER" id="PTHR30244:SF34">
    <property type="entry name" value="DTDP-4-AMINO-4,6-DIDEOXYGALACTOSE TRANSAMINASE"/>
    <property type="match status" value="1"/>
</dbReference>
<proteinExistence type="inferred from homology"/>
<evidence type="ECO:0000313" key="4">
    <source>
        <dbReference type="EMBL" id="OGZ37129.1"/>
    </source>
</evidence>
<evidence type="ECO:0000256" key="1">
    <source>
        <dbReference type="PIRSR" id="PIRSR000390-1"/>
    </source>
</evidence>
<dbReference type="GO" id="GO:0000271">
    <property type="term" value="P:polysaccharide biosynthetic process"/>
    <property type="evidence" value="ECO:0007669"/>
    <property type="project" value="TreeGrafter"/>
</dbReference>
<evidence type="ECO:0000313" key="5">
    <source>
        <dbReference type="Proteomes" id="UP000177061"/>
    </source>
</evidence>
<evidence type="ECO:0008006" key="6">
    <source>
        <dbReference type="Google" id="ProtNLM"/>
    </source>
</evidence>
<comment type="caution">
    <text evidence="4">The sequence shown here is derived from an EMBL/GenBank/DDBJ whole genome shotgun (WGS) entry which is preliminary data.</text>
</comment>
<dbReference type="PANTHER" id="PTHR30244">
    <property type="entry name" value="TRANSAMINASE"/>
    <property type="match status" value="1"/>
</dbReference>
<dbReference type="InterPro" id="IPR015421">
    <property type="entry name" value="PyrdxlP-dep_Trfase_major"/>
</dbReference>
<sequence>MAILKAPQPRYRLYTRFKSYASFASDLILGRIKKGSDVRRLEEALSKKFEVSYVAAVPMARVGIYLTLKYLIKPGQGVIMSPYTVADIVNMVICAGGVPVFCDIEQKSCNIDPDKIEKLIDERIGAVLITHLHGVKAAAHEILKICHKHNLPLIEDAAQSFGGREDKKRLGTIGEAGIYSFGMYKNINSWYGGAVVSKNKDLIDKIKSELERYDFQNIGFMAKRILKGLLTDILTQPLIFKPITFWIFRFGFLYDISWINQRVEIELDAKRRDVTPAHYLARLTPFQARLALCQLDRIDPESEVRIQKAAFYHQGLQDIPNLVLPAKGNNLSDIYTVFPIQYRDRKKLLKWLMFNKRDVAAQHLKNCADLPAFSAFYRDCPVARKTANEVIVLPTYPRYPISEVQKNIEAIRAYFGAK</sequence>
<dbReference type="Proteomes" id="UP000177061">
    <property type="component" value="Unassembled WGS sequence"/>
</dbReference>
<dbReference type="InterPro" id="IPR015424">
    <property type="entry name" value="PyrdxlP-dep_Trfase"/>
</dbReference>
<name>A0A1G2FGE9_9BACT</name>
<dbReference type="GO" id="GO:0008483">
    <property type="term" value="F:transaminase activity"/>
    <property type="evidence" value="ECO:0007669"/>
    <property type="project" value="TreeGrafter"/>
</dbReference>
<comment type="similarity">
    <text evidence="3">Belongs to the DegT/DnrJ/EryC1 family.</text>
</comment>
<dbReference type="SUPFAM" id="SSF53383">
    <property type="entry name" value="PLP-dependent transferases"/>
    <property type="match status" value="1"/>
</dbReference>
<keyword evidence="2 3" id="KW-0663">Pyridoxal phosphate</keyword>
<gene>
    <name evidence="4" type="ORF">A3J64_01285</name>
</gene>
<dbReference type="Gene3D" id="3.40.640.10">
    <property type="entry name" value="Type I PLP-dependent aspartate aminotransferase-like (Major domain)"/>
    <property type="match status" value="1"/>
</dbReference>
<organism evidence="4 5">
    <name type="scientific">Candidatus Portnoybacteria bacterium RIFCSPHIGHO2_12_FULL_38_9</name>
    <dbReference type="NCBI Taxonomy" id="1801997"/>
    <lineage>
        <taxon>Bacteria</taxon>
        <taxon>Candidatus Portnoyibacteriota</taxon>
    </lineage>
</organism>
<accession>A0A1G2FGE9</accession>
<reference evidence="4 5" key="1">
    <citation type="journal article" date="2016" name="Nat. Commun.">
        <title>Thousands of microbial genomes shed light on interconnected biogeochemical processes in an aquifer system.</title>
        <authorList>
            <person name="Anantharaman K."/>
            <person name="Brown C.T."/>
            <person name="Hug L.A."/>
            <person name="Sharon I."/>
            <person name="Castelle C.J."/>
            <person name="Probst A.J."/>
            <person name="Thomas B.C."/>
            <person name="Singh A."/>
            <person name="Wilkins M.J."/>
            <person name="Karaoz U."/>
            <person name="Brodie E.L."/>
            <person name="Williams K.H."/>
            <person name="Hubbard S.S."/>
            <person name="Banfield J.F."/>
        </authorList>
    </citation>
    <scope>NUCLEOTIDE SEQUENCE [LARGE SCALE GENOMIC DNA]</scope>
</reference>
<dbReference type="EMBL" id="MHNB01000015">
    <property type="protein sequence ID" value="OGZ37129.1"/>
    <property type="molecule type" value="Genomic_DNA"/>
</dbReference>
<dbReference type="AlphaFoldDB" id="A0A1G2FGE9"/>
<evidence type="ECO:0000256" key="2">
    <source>
        <dbReference type="PIRSR" id="PIRSR000390-2"/>
    </source>
</evidence>
<protein>
    <recommendedName>
        <fullName evidence="6">DegT/DnrJ/EryC1/StrS aminotransferase</fullName>
    </recommendedName>
</protein>
<feature type="active site" description="Proton acceptor" evidence="1">
    <location>
        <position position="185"/>
    </location>
</feature>
<dbReference type="GO" id="GO:0030170">
    <property type="term" value="F:pyridoxal phosphate binding"/>
    <property type="evidence" value="ECO:0007669"/>
    <property type="project" value="TreeGrafter"/>
</dbReference>
<dbReference type="Gene3D" id="3.90.1150.10">
    <property type="entry name" value="Aspartate Aminotransferase, domain 1"/>
    <property type="match status" value="1"/>
</dbReference>
<evidence type="ECO:0000256" key="3">
    <source>
        <dbReference type="RuleBase" id="RU004508"/>
    </source>
</evidence>
<dbReference type="InterPro" id="IPR000653">
    <property type="entry name" value="DegT/StrS_aminotransferase"/>
</dbReference>
<dbReference type="Pfam" id="PF01041">
    <property type="entry name" value="DegT_DnrJ_EryC1"/>
    <property type="match status" value="2"/>
</dbReference>
<dbReference type="STRING" id="1801997.A3J64_01285"/>
<dbReference type="InterPro" id="IPR015422">
    <property type="entry name" value="PyrdxlP-dep_Trfase_small"/>
</dbReference>